<proteinExistence type="predicted"/>
<dbReference type="AlphaFoldDB" id="A0A482W3G8"/>
<evidence type="ECO:0000313" key="1">
    <source>
        <dbReference type="EMBL" id="RZC39227.1"/>
    </source>
</evidence>
<name>A0A482W3G8_ASBVE</name>
<accession>A0A482W3G8</accession>
<protein>
    <submittedName>
        <fullName evidence="1">Uncharacterized protein</fullName>
    </submittedName>
</protein>
<organism evidence="1 2">
    <name type="scientific">Asbolus verrucosus</name>
    <name type="common">Desert ironclad beetle</name>
    <dbReference type="NCBI Taxonomy" id="1661398"/>
    <lineage>
        <taxon>Eukaryota</taxon>
        <taxon>Metazoa</taxon>
        <taxon>Ecdysozoa</taxon>
        <taxon>Arthropoda</taxon>
        <taxon>Hexapoda</taxon>
        <taxon>Insecta</taxon>
        <taxon>Pterygota</taxon>
        <taxon>Neoptera</taxon>
        <taxon>Endopterygota</taxon>
        <taxon>Coleoptera</taxon>
        <taxon>Polyphaga</taxon>
        <taxon>Cucujiformia</taxon>
        <taxon>Tenebrionidae</taxon>
        <taxon>Pimeliinae</taxon>
        <taxon>Asbolus</taxon>
    </lineage>
</organism>
<dbReference type="EMBL" id="QDEB01036240">
    <property type="protein sequence ID" value="RZC39227.1"/>
    <property type="molecule type" value="Genomic_DNA"/>
</dbReference>
<keyword evidence="2" id="KW-1185">Reference proteome</keyword>
<sequence>MANFSLSIKTTGKYWIYRVVRVRQRI</sequence>
<gene>
    <name evidence="1" type="ORF">BDFB_008852</name>
</gene>
<reference evidence="1 2" key="1">
    <citation type="submission" date="2017-03" db="EMBL/GenBank/DDBJ databases">
        <title>Genome of the blue death feigning beetle - Asbolus verrucosus.</title>
        <authorList>
            <person name="Rider S.D."/>
        </authorList>
    </citation>
    <scope>NUCLEOTIDE SEQUENCE [LARGE SCALE GENOMIC DNA]</scope>
    <source>
        <strain evidence="1">Butters</strain>
        <tissue evidence="1">Head and leg muscle</tissue>
    </source>
</reference>
<evidence type="ECO:0000313" key="2">
    <source>
        <dbReference type="Proteomes" id="UP000292052"/>
    </source>
</evidence>
<comment type="caution">
    <text evidence="1">The sequence shown here is derived from an EMBL/GenBank/DDBJ whole genome shotgun (WGS) entry which is preliminary data.</text>
</comment>
<dbReference type="Proteomes" id="UP000292052">
    <property type="component" value="Unassembled WGS sequence"/>
</dbReference>